<dbReference type="GO" id="GO:0004806">
    <property type="term" value="F:triacylglycerol lipase activity"/>
    <property type="evidence" value="ECO:0007669"/>
    <property type="project" value="InterPro"/>
</dbReference>
<evidence type="ECO:0000259" key="1">
    <source>
        <dbReference type="Pfam" id="PF11815"/>
    </source>
</evidence>
<accession>A0A8S1LW97</accession>
<proteinExistence type="predicted"/>
<dbReference type="EMBL" id="CAJJDN010000022">
    <property type="protein sequence ID" value="CAD8066894.1"/>
    <property type="molecule type" value="Genomic_DNA"/>
</dbReference>
<comment type="caution">
    <text evidence="2">The sequence shown here is derived from an EMBL/GenBank/DDBJ whole genome shotgun (WGS) entry which is preliminary data.</text>
</comment>
<dbReference type="InterPro" id="IPR050301">
    <property type="entry name" value="NTE"/>
</dbReference>
<dbReference type="AlphaFoldDB" id="A0A8S1LW97"/>
<reference evidence="2" key="1">
    <citation type="submission" date="2021-01" db="EMBL/GenBank/DDBJ databases">
        <authorList>
            <consortium name="Genoscope - CEA"/>
            <person name="William W."/>
        </authorList>
    </citation>
    <scope>NUCLEOTIDE SEQUENCE</scope>
</reference>
<dbReference type="PANTHER" id="PTHR14226:SF10">
    <property type="entry name" value="TRIACYLGLYCEROL LIPASE 4-RELATED"/>
    <property type="match status" value="1"/>
</dbReference>
<organism evidence="2 3">
    <name type="scientific">Paramecium sonneborni</name>
    <dbReference type="NCBI Taxonomy" id="65129"/>
    <lineage>
        <taxon>Eukaryota</taxon>
        <taxon>Sar</taxon>
        <taxon>Alveolata</taxon>
        <taxon>Ciliophora</taxon>
        <taxon>Intramacronucleata</taxon>
        <taxon>Oligohymenophorea</taxon>
        <taxon>Peniculida</taxon>
        <taxon>Parameciidae</taxon>
        <taxon>Paramecium</taxon>
    </lineage>
</organism>
<protein>
    <recommendedName>
        <fullName evidence="1">Triacylglycerol lipase N-terminal domain-containing protein</fullName>
    </recommendedName>
</protein>
<dbReference type="Pfam" id="PF11815">
    <property type="entry name" value="DUF3336"/>
    <property type="match status" value="1"/>
</dbReference>
<sequence length="265" mass="32483">MFEKKNHQRYKYLNSIEIEKIYEKWLELANKHDLEDYIQKWLQKEEISIFQYKYIKNLNQKLKQAQEEINISLICRLLRKNANRNKGNILNPKLYSYAFTKSKNLIEEFQEEYQKCLQFQYNSEFPQQNLIFQRSSKNCRINSYIIFRWCNNGIIYLLSSQYFGQIRDFTQSYDWQFSRCDISQFGWNSYRCTNYFQPKYYDYSMFEQKSQFDILDKIGRLLTKGYIQEKEQMQQFLQKAYGDITFLEAYQKTGKIMNFMVTGKE</sequence>
<dbReference type="PANTHER" id="PTHR14226">
    <property type="entry name" value="NEUROPATHY TARGET ESTERASE/SWISS CHEESE D.MELANOGASTER"/>
    <property type="match status" value="1"/>
</dbReference>
<gene>
    <name evidence="2" type="ORF">PSON_ATCC_30995.1.T0220170</name>
</gene>
<dbReference type="Proteomes" id="UP000692954">
    <property type="component" value="Unassembled WGS sequence"/>
</dbReference>
<name>A0A8S1LW97_9CILI</name>
<evidence type="ECO:0000313" key="3">
    <source>
        <dbReference type="Proteomes" id="UP000692954"/>
    </source>
</evidence>
<feature type="domain" description="Triacylglycerol lipase N-terminal" evidence="1">
    <location>
        <begin position="5"/>
        <end position="123"/>
    </location>
</feature>
<dbReference type="OrthoDB" id="10049244at2759"/>
<evidence type="ECO:0000313" key="2">
    <source>
        <dbReference type="EMBL" id="CAD8066894.1"/>
    </source>
</evidence>
<keyword evidence="3" id="KW-1185">Reference proteome</keyword>
<dbReference type="GO" id="GO:0006629">
    <property type="term" value="P:lipid metabolic process"/>
    <property type="evidence" value="ECO:0007669"/>
    <property type="project" value="InterPro"/>
</dbReference>
<dbReference type="InterPro" id="IPR021771">
    <property type="entry name" value="Triacylglycerol_lipase_N"/>
</dbReference>